<evidence type="ECO:0000259" key="3">
    <source>
        <dbReference type="PROSITE" id="PS51532"/>
    </source>
</evidence>
<dbReference type="OrthoDB" id="2121326at2759"/>
<dbReference type="KEGG" id="aqu:100639723"/>
<dbReference type="InterPro" id="IPR036249">
    <property type="entry name" value="Thioredoxin-like_sf"/>
</dbReference>
<dbReference type="eggNOG" id="KOG0908">
    <property type="taxonomic scope" value="Eukaryota"/>
</dbReference>
<dbReference type="PRINTS" id="PR00421">
    <property type="entry name" value="THIOREDOXIN"/>
</dbReference>
<dbReference type="InterPro" id="IPR010400">
    <property type="entry name" value="PITH_dom"/>
</dbReference>
<feature type="domain" description="PITH" evidence="3">
    <location>
        <begin position="118"/>
        <end position="289"/>
    </location>
</feature>
<dbReference type="CDD" id="cd02947">
    <property type="entry name" value="TRX_family"/>
    <property type="match status" value="1"/>
</dbReference>
<reference evidence="5" key="1">
    <citation type="journal article" date="2010" name="Nature">
        <title>The Amphimedon queenslandica genome and the evolution of animal complexity.</title>
        <authorList>
            <person name="Srivastava M."/>
            <person name="Simakov O."/>
            <person name="Chapman J."/>
            <person name="Fahey B."/>
            <person name="Gauthier M.E."/>
            <person name="Mitros T."/>
            <person name="Richards G.S."/>
            <person name="Conaco C."/>
            <person name="Dacre M."/>
            <person name="Hellsten U."/>
            <person name="Larroux C."/>
            <person name="Putnam N.H."/>
            <person name="Stanke M."/>
            <person name="Adamska M."/>
            <person name="Darling A."/>
            <person name="Degnan S.M."/>
            <person name="Oakley T.H."/>
            <person name="Plachetzki D.C."/>
            <person name="Zhai Y."/>
            <person name="Adamski M."/>
            <person name="Calcino A."/>
            <person name="Cummins S.F."/>
            <person name="Goodstein D.M."/>
            <person name="Harris C."/>
            <person name="Jackson D.J."/>
            <person name="Leys S.P."/>
            <person name="Shu S."/>
            <person name="Woodcroft B.J."/>
            <person name="Vervoort M."/>
            <person name="Kosik K.S."/>
            <person name="Manning G."/>
            <person name="Degnan B.M."/>
            <person name="Rokhsar D.S."/>
        </authorList>
    </citation>
    <scope>NUCLEOTIDE SEQUENCE [LARGE SCALE GENOMIC DNA]</scope>
</reference>
<dbReference type="PANTHER" id="PTHR46115">
    <property type="entry name" value="THIOREDOXIN-LIKE PROTEIN 1"/>
    <property type="match status" value="1"/>
</dbReference>
<evidence type="ECO:0000313" key="5">
    <source>
        <dbReference type="Proteomes" id="UP000007879"/>
    </source>
</evidence>
<keyword evidence="5" id="KW-1185">Reference proteome</keyword>
<gene>
    <name evidence="4" type="primary">100639723</name>
</gene>
<dbReference type="PROSITE" id="PS51352">
    <property type="entry name" value="THIOREDOXIN_2"/>
    <property type="match status" value="1"/>
</dbReference>
<keyword evidence="1" id="KW-1015">Disulfide bond</keyword>
<name>A0A1X7VE74_AMPQE</name>
<sequence length="293" mass="32537">MAAPSEVKLISVEKELHNELALSGDQLVVIDFFATWCDPCKIIEPFLDSCSIKYKGRAKFIKIDVDKSTRVAVRYNIQSMPTVCFIKNSVKLDQVVGADIKAIEAGILKHIKNSDSSSASGPVSGQVNINSIIDISGSECLNESDDNTFQNSLESNKDIYLESDCDEQLILSLKFTQPVKLRSLQVTAPKDGRAPKTIKLFINQTYTLDFDSAEGNTPVQTLNLTEEDISDDKPLPLMYLKFQNVQQLTIFVVNNQGDQETTVINYIGLFGSLLDSTNMKDFKRVAGDKGERH</sequence>
<dbReference type="GO" id="GO:0005737">
    <property type="term" value="C:cytoplasm"/>
    <property type="evidence" value="ECO:0007669"/>
    <property type="project" value="UniProtKB-ARBA"/>
</dbReference>
<dbReference type="EnsemblMetazoa" id="XM_003384419.2">
    <property type="protein sequence ID" value="XP_003384467.1"/>
    <property type="gene ID" value="LOC100639723"/>
</dbReference>
<dbReference type="STRING" id="400682.A0A1X7VE74"/>
<dbReference type="PROSITE" id="PS51532">
    <property type="entry name" value="PITH"/>
    <property type="match status" value="1"/>
</dbReference>
<dbReference type="SUPFAM" id="SSF52833">
    <property type="entry name" value="Thioredoxin-like"/>
    <property type="match status" value="1"/>
</dbReference>
<dbReference type="InterPro" id="IPR008979">
    <property type="entry name" value="Galactose-bd-like_sf"/>
</dbReference>
<evidence type="ECO:0000256" key="1">
    <source>
        <dbReference type="ARBA" id="ARBA00023157"/>
    </source>
</evidence>
<dbReference type="SUPFAM" id="SSF49785">
    <property type="entry name" value="Galactose-binding domain-like"/>
    <property type="match status" value="1"/>
</dbReference>
<dbReference type="Gene3D" id="2.60.120.470">
    <property type="entry name" value="PITH domain"/>
    <property type="match status" value="1"/>
</dbReference>
<dbReference type="Pfam" id="PF06201">
    <property type="entry name" value="PITH"/>
    <property type="match status" value="1"/>
</dbReference>
<evidence type="ECO:0000313" key="4">
    <source>
        <dbReference type="EnsemblMetazoa" id="Aqu2.1.38610_001"/>
    </source>
</evidence>
<dbReference type="InterPro" id="IPR013766">
    <property type="entry name" value="Thioredoxin_domain"/>
</dbReference>
<dbReference type="InParanoid" id="A0A1X7VE74"/>
<organism evidence="4">
    <name type="scientific">Amphimedon queenslandica</name>
    <name type="common">Sponge</name>
    <dbReference type="NCBI Taxonomy" id="400682"/>
    <lineage>
        <taxon>Eukaryota</taxon>
        <taxon>Metazoa</taxon>
        <taxon>Porifera</taxon>
        <taxon>Demospongiae</taxon>
        <taxon>Heteroscleromorpha</taxon>
        <taxon>Haplosclerida</taxon>
        <taxon>Niphatidae</taxon>
        <taxon>Amphimedon</taxon>
    </lineage>
</organism>
<dbReference type="Proteomes" id="UP000007879">
    <property type="component" value="Unassembled WGS sequence"/>
</dbReference>
<feature type="domain" description="Thioredoxin" evidence="2">
    <location>
        <begin position="1"/>
        <end position="138"/>
    </location>
</feature>
<dbReference type="Pfam" id="PF00085">
    <property type="entry name" value="Thioredoxin"/>
    <property type="match status" value="1"/>
</dbReference>
<proteinExistence type="predicted"/>
<dbReference type="EnsemblMetazoa" id="Aqu2.1.38610_001">
    <property type="protein sequence ID" value="Aqu2.1.38610_001"/>
    <property type="gene ID" value="Aqu2.1.38610"/>
</dbReference>
<accession>A0A1X7VE74</accession>
<evidence type="ECO:0000259" key="2">
    <source>
        <dbReference type="PROSITE" id="PS51352"/>
    </source>
</evidence>
<evidence type="ECO:0008006" key="6">
    <source>
        <dbReference type="Google" id="ProtNLM"/>
    </source>
</evidence>
<dbReference type="AlphaFoldDB" id="A0A1X7VE74"/>
<protein>
    <recommendedName>
        <fullName evidence="6">PITH domain-containing protein</fullName>
    </recommendedName>
</protein>
<dbReference type="Gene3D" id="3.40.30.10">
    <property type="entry name" value="Glutaredoxin"/>
    <property type="match status" value="1"/>
</dbReference>
<dbReference type="InterPro" id="IPR037047">
    <property type="entry name" value="PITH_dom_sf"/>
</dbReference>
<reference evidence="4" key="2">
    <citation type="submission" date="2017-05" db="UniProtKB">
        <authorList>
            <consortium name="EnsemblMetazoa"/>
        </authorList>
    </citation>
    <scope>IDENTIFICATION</scope>
</reference>